<dbReference type="InterPro" id="IPR008927">
    <property type="entry name" value="6-PGluconate_DH-like_C_sf"/>
</dbReference>
<dbReference type="GO" id="GO:0006631">
    <property type="term" value="P:fatty acid metabolic process"/>
    <property type="evidence" value="ECO:0007669"/>
    <property type="project" value="InterPro"/>
</dbReference>
<dbReference type="Proteomes" id="UP000257706">
    <property type="component" value="Unassembled WGS sequence"/>
</dbReference>
<dbReference type="Gene3D" id="1.10.1040.10">
    <property type="entry name" value="N-(1-d-carboxylethyl)-l-norvaline Dehydrogenase, domain 2"/>
    <property type="match status" value="2"/>
</dbReference>
<dbReference type="InterPro" id="IPR036291">
    <property type="entry name" value="NAD(P)-bd_dom_sf"/>
</dbReference>
<dbReference type="AlphaFoldDB" id="A0A3B9IWI5"/>
<name>A0A3B9IWI5_9PROT</name>
<proteinExistence type="predicted"/>
<evidence type="ECO:0000313" key="5">
    <source>
        <dbReference type="Proteomes" id="UP000257706"/>
    </source>
</evidence>
<keyword evidence="1" id="KW-0560">Oxidoreductase</keyword>
<evidence type="ECO:0000259" key="2">
    <source>
        <dbReference type="Pfam" id="PF00725"/>
    </source>
</evidence>
<protein>
    <submittedName>
        <fullName evidence="4">3-hydroxyacyl-CoA dehydrogenase</fullName>
    </submittedName>
</protein>
<dbReference type="NCBIfam" id="NF006124">
    <property type="entry name" value="PRK08268.1"/>
    <property type="match status" value="1"/>
</dbReference>
<dbReference type="InterPro" id="IPR006176">
    <property type="entry name" value="3-OHacyl-CoA_DH_NAD-bd"/>
</dbReference>
<dbReference type="SUPFAM" id="SSF51735">
    <property type="entry name" value="NAD(P)-binding Rossmann-fold domains"/>
    <property type="match status" value="1"/>
</dbReference>
<organism evidence="4 5">
    <name type="scientific">Tistrella mobilis</name>
    <dbReference type="NCBI Taxonomy" id="171437"/>
    <lineage>
        <taxon>Bacteria</taxon>
        <taxon>Pseudomonadati</taxon>
        <taxon>Pseudomonadota</taxon>
        <taxon>Alphaproteobacteria</taxon>
        <taxon>Geminicoccales</taxon>
        <taxon>Geminicoccaceae</taxon>
        <taxon>Tistrella</taxon>
    </lineage>
</organism>
<dbReference type="Pfam" id="PF00725">
    <property type="entry name" value="3HCDH"/>
    <property type="match status" value="2"/>
</dbReference>
<dbReference type="Pfam" id="PF02737">
    <property type="entry name" value="3HCDH_N"/>
    <property type="match status" value="1"/>
</dbReference>
<dbReference type="InterPro" id="IPR006108">
    <property type="entry name" value="3HC_DH_C"/>
</dbReference>
<dbReference type="GO" id="GO:0070403">
    <property type="term" value="F:NAD+ binding"/>
    <property type="evidence" value="ECO:0007669"/>
    <property type="project" value="InterPro"/>
</dbReference>
<feature type="domain" description="3-hydroxyacyl-CoA dehydrogenase C-terminal" evidence="2">
    <location>
        <begin position="200"/>
        <end position="297"/>
    </location>
</feature>
<dbReference type="EMBL" id="DMAI01000499">
    <property type="protein sequence ID" value="HAE51613.1"/>
    <property type="molecule type" value="Genomic_DNA"/>
</dbReference>
<dbReference type="PANTHER" id="PTHR48075:SF5">
    <property type="entry name" value="3-HYDROXYBUTYRYL-COA DEHYDROGENASE"/>
    <property type="match status" value="1"/>
</dbReference>
<feature type="domain" description="3-hydroxyacyl-CoA dehydrogenase NAD binding" evidence="3">
    <location>
        <begin position="20"/>
        <end position="197"/>
    </location>
</feature>
<feature type="domain" description="3-hydroxyacyl-CoA dehydrogenase C-terminal" evidence="2">
    <location>
        <begin position="430"/>
        <end position="513"/>
    </location>
</feature>
<comment type="caution">
    <text evidence="4">The sequence shown here is derived from an EMBL/GenBank/DDBJ whole genome shotgun (WGS) entry which is preliminary data.</text>
</comment>
<gene>
    <name evidence="4" type="ORF">DCK97_29795</name>
</gene>
<dbReference type="GO" id="GO:0016616">
    <property type="term" value="F:oxidoreductase activity, acting on the CH-OH group of donors, NAD or NADP as acceptor"/>
    <property type="evidence" value="ECO:0007669"/>
    <property type="project" value="InterPro"/>
</dbReference>
<dbReference type="Gene3D" id="3.40.50.720">
    <property type="entry name" value="NAD(P)-binding Rossmann-like Domain"/>
    <property type="match status" value="1"/>
</dbReference>
<dbReference type="SUPFAM" id="SSF48179">
    <property type="entry name" value="6-phosphogluconate dehydrogenase C-terminal domain-like"/>
    <property type="match status" value="2"/>
</dbReference>
<evidence type="ECO:0000259" key="3">
    <source>
        <dbReference type="Pfam" id="PF02737"/>
    </source>
</evidence>
<reference evidence="4 5" key="1">
    <citation type="journal article" date="2018" name="Nat. Biotechnol.">
        <title>A standardized bacterial taxonomy based on genome phylogeny substantially revises the tree of life.</title>
        <authorList>
            <person name="Parks D.H."/>
            <person name="Chuvochina M."/>
            <person name="Waite D.W."/>
            <person name="Rinke C."/>
            <person name="Skarshewski A."/>
            <person name="Chaumeil P.A."/>
            <person name="Hugenholtz P."/>
        </authorList>
    </citation>
    <scope>NUCLEOTIDE SEQUENCE [LARGE SCALE GENOMIC DNA]</scope>
    <source>
        <strain evidence="4">UBA8739</strain>
    </source>
</reference>
<dbReference type="InterPro" id="IPR013328">
    <property type="entry name" value="6PGD_dom2"/>
</dbReference>
<sequence>MTDFAARTETSAPRRIDIAGVIGTGSMGRGIAQVLAEAGVEVRLADAKPGAADAARGFIADMLARKASKGQCDQDHIDATLGRLKVVEAAPASFAGADLVVEAIVEALEVKRTLFRDLEPAVGPDCILASNTSSLSVTAIAAACAVPERVAGFHFFNPVPLMKIVEVVAGARTAPWVTAALTDLAGRTGHLPANVTDSPGFLVNHAGRGFGVEALRILQDGVARPVDIDRIMRDAAGFRMGPFELFDLVGLDVSQPVMESIYNQFFQEPRFRPSPIGRNRMESGLLGRKSGAGFYTYENGRARIEPDPEPDPLAGRAVDGPVWVGPAADPTWRAAAQELVARAGMEVDAGDRPGKGAIALLLPLGTDCTTAALEAGVDPARALAIDPLFGFERRLTLMTSPATDPALAAGMAVRLEQGGVPVTRIRDSAGFVAQRIAAQIVNVGCEIAQMRIAAPADIDPAVELGLGYPKGPLRLGDSLGAAHVLTVLEGLLAATGDPRYRPSPWLSRRARLGLPLTRDEA</sequence>
<accession>A0A3B9IWI5</accession>
<evidence type="ECO:0000256" key="1">
    <source>
        <dbReference type="ARBA" id="ARBA00023002"/>
    </source>
</evidence>
<evidence type="ECO:0000313" key="4">
    <source>
        <dbReference type="EMBL" id="HAE51613.1"/>
    </source>
</evidence>
<dbReference type="PANTHER" id="PTHR48075">
    <property type="entry name" value="3-HYDROXYACYL-COA DEHYDROGENASE FAMILY PROTEIN"/>
    <property type="match status" value="1"/>
</dbReference>
<dbReference type="FunFam" id="3.40.50.720:FF:000009">
    <property type="entry name" value="Fatty oxidation complex, alpha subunit"/>
    <property type="match status" value="1"/>
</dbReference>